<dbReference type="Gene3D" id="3.40.50.720">
    <property type="entry name" value="NAD(P)-binding Rossmann-like Domain"/>
    <property type="match status" value="1"/>
</dbReference>
<gene>
    <name evidence="3" type="ORF">NCTC10295_01856</name>
</gene>
<dbReference type="SUPFAM" id="SSF51735">
    <property type="entry name" value="NAD(P)-binding Rossmann-fold domains"/>
    <property type="match status" value="1"/>
</dbReference>
<evidence type="ECO:0000313" key="3">
    <source>
        <dbReference type="EMBL" id="STZ77055.1"/>
    </source>
</evidence>
<proteinExistence type="predicted"/>
<reference evidence="3 4" key="1">
    <citation type="submission" date="2018-06" db="EMBL/GenBank/DDBJ databases">
        <authorList>
            <consortium name="Pathogen Informatics"/>
            <person name="Doyle S."/>
        </authorList>
    </citation>
    <scope>NUCLEOTIDE SEQUENCE [LARGE SCALE GENOMIC DNA]</scope>
    <source>
        <strain evidence="3 4">NCTC10295</strain>
    </source>
</reference>
<feature type="domain" description="Putative oxidoreductase/dehydrogenase Rossmann-like" evidence="1">
    <location>
        <begin position="7"/>
        <end position="114"/>
    </location>
</feature>
<dbReference type="Pfam" id="PF10727">
    <property type="entry name" value="Rossmann-like"/>
    <property type="match status" value="1"/>
</dbReference>
<dbReference type="SUPFAM" id="SSF48179">
    <property type="entry name" value="6-phosphogluconate dehydrogenase C-terminal domain-like"/>
    <property type="match status" value="1"/>
</dbReference>
<feature type="domain" description="DUF2520" evidence="2">
    <location>
        <begin position="132"/>
        <end position="257"/>
    </location>
</feature>
<dbReference type="RefSeq" id="WP_066079984.1">
    <property type="nucleotide sequence ID" value="NZ_CP181246.1"/>
</dbReference>
<dbReference type="Pfam" id="PF10728">
    <property type="entry name" value="DUF2520"/>
    <property type="match status" value="1"/>
</dbReference>
<dbReference type="EMBL" id="UGQS01000002">
    <property type="protein sequence ID" value="STZ77055.1"/>
    <property type="molecule type" value="Genomic_DNA"/>
</dbReference>
<organism evidence="3 4">
    <name type="scientific">Bergeriella denitrificans</name>
    <name type="common">Neisseria denitrificans</name>
    <dbReference type="NCBI Taxonomy" id="494"/>
    <lineage>
        <taxon>Bacteria</taxon>
        <taxon>Pseudomonadati</taxon>
        <taxon>Pseudomonadota</taxon>
        <taxon>Betaproteobacteria</taxon>
        <taxon>Neisseriales</taxon>
        <taxon>Neisseriaceae</taxon>
        <taxon>Bergeriella</taxon>
    </lineage>
</organism>
<dbReference type="AlphaFoldDB" id="A0A378UID2"/>
<dbReference type="Gene3D" id="1.10.1040.20">
    <property type="entry name" value="ProC-like, C-terminal domain"/>
    <property type="match status" value="1"/>
</dbReference>
<sequence length="280" mass="29048">MKKIFHIIGAGRVGQTLAALLGQHAGWQLSHIVSRSLPQGAFGAAVVRDIAELPYADVVFVATPDNAVVEAAARLAASQALSAETLVLHLSGAKTIHELVAVKQRGALTGSLHPVFAFADAETAAAGLHGSLCALEADSVRAEQILRQIADALGLQAFTLPSQHKARYHAALSAASNFSVALAAYAQDLLAPLDIPEALSRRLVGGLLRQTADNLTLLPPAEALTGPIVRGDDGTVAAHLAALDEAEQAQYRLWAQAVLTLASVRLDAEAAARVRAVLGG</sequence>
<dbReference type="InterPro" id="IPR036291">
    <property type="entry name" value="NAD(P)-bd_dom_sf"/>
</dbReference>
<dbReference type="InterPro" id="IPR037108">
    <property type="entry name" value="TM1727-like_C_sf"/>
</dbReference>
<dbReference type="PANTHER" id="PTHR40459">
    <property type="entry name" value="CONSERVED HYPOTHETICAL ALANINE AND LEUCINE RICH PROTEIN"/>
    <property type="match status" value="1"/>
</dbReference>
<dbReference type="PANTHER" id="PTHR40459:SF1">
    <property type="entry name" value="CONSERVED HYPOTHETICAL ALANINE AND LEUCINE RICH PROTEIN"/>
    <property type="match status" value="1"/>
</dbReference>
<name>A0A378UID2_BERDE</name>
<dbReference type="InterPro" id="IPR019665">
    <property type="entry name" value="OxRdtase/DH_put_Rossmann_dom"/>
</dbReference>
<dbReference type="Proteomes" id="UP000254651">
    <property type="component" value="Unassembled WGS sequence"/>
</dbReference>
<keyword evidence="4" id="KW-1185">Reference proteome</keyword>
<evidence type="ECO:0000259" key="2">
    <source>
        <dbReference type="Pfam" id="PF10728"/>
    </source>
</evidence>
<protein>
    <submittedName>
        <fullName evidence="3">Uncharacterized conserved protein</fullName>
    </submittedName>
</protein>
<accession>A0A378UID2</accession>
<evidence type="ECO:0000259" key="1">
    <source>
        <dbReference type="Pfam" id="PF10727"/>
    </source>
</evidence>
<dbReference type="InterPro" id="IPR018931">
    <property type="entry name" value="DUF2520"/>
</dbReference>
<evidence type="ECO:0000313" key="4">
    <source>
        <dbReference type="Proteomes" id="UP000254651"/>
    </source>
</evidence>
<dbReference type="InterPro" id="IPR008927">
    <property type="entry name" value="6-PGluconate_DH-like_C_sf"/>
</dbReference>